<comment type="caution">
    <text evidence="3">The sequence shown here is derived from an EMBL/GenBank/DDBJ whole genome shotgun (WGS) entry which is preliminary data.</text>
</comment>
<proteinExistence type="predicted"/>
<evidence type="ECO:0000256" key="1">
    <source>
        <dbReference type="ARBA" id="ARBA00023242"/>
    </source>
</evidence>
<dbReference type="PANTHER" id="PTHR46910">
    <property type="entry name" value="TRANSCRIPTION FACTOR PDR1"/>
    <property type="match status" value="1"/>
</dbReference>
<feature type="domain" description="Xylanolytic transcriptional activator regulatory" evidence="2">
    <location>
        <begin position="327"/>
        <end position="400"/>
    </location>
</feature>
<evidence type="ECO:0000259" key="2">
    <source>
        <dbReference type="SMART" id="SM00906"/>
    </source>
</evidence>
<accession>A0A166XMQ8</accession>
<dbReference type="Pfam" id="PF04082">
    <property type="entry name" value="Fungal_trans"/>
    <property type="match status" value="1"/>
</dbReference>
<sequence length="708" mass="78305">MSYDSANPAASERCDATDGTPALNVFVQKTSALIPQVGSQGKGVNTRRVQTIRTKDSRRFRRNWIRYFRLSRATIMAIHLSARILPPNLQMSLSVSLASSAPMSHAYSPASRTHNHNRALLSELEYEGESSLSAHAGFATRFVQEIINNSDSACSSTEMAMSLNALRQTIEANQVSGDTFRDSYPHADIPSPRSCCSNLSMPPIQSALVCLRVLRECPRIKFFWFLEFQSIDQFTEYVLTAYASEDASIADLIIVNAGLHLLFVECGNVAASEALKTEYQNHSHLCRNNLETLLSSLPFNLPSTKDVTLALCLAASYLLDRCRPSAAWNFITAASHMSQVLGFHRASLSVGESTETKSQKTRLFWVIYITEKSLSLRLGRPSTIRNSDVTVPLTDQCSLSDGLASPIMTKWIRGAQLQGNVYDSIYSPSALEQRGDIRAARAKALVADAHKLQDSESAADIRYMESRHHLLGDSLHELLLRTQQVSHLSLLTLIYRSVPASQMLGNAFSEKCIATAREALEEHGRCISILSQQADSVFELYINWALLSSPFVPFTVLFCYVVQTSNPTDLHYLGAVVETLQSVPPSFSDSCSKQLRLFKILYDVACKYVQIKVSSRSNRSGDSFDAVDGEGELANAFHLGRIGIPGSNEGDPDPIARATNIHEPTTDGFETLQMGQESIPVMDSEGAQLGDWFYQNYQMFGLLEHSSF</sequence>
<dbReference type="AlphaFoldDB" id="A0A166XMQ8"/>
<dbReference type="CDD" id="cd12148">
    <property type="entry name" value="fungal_TF_MHR"/>
    <property type="match status" value="1"/>
</dbReference>
<dbReference type="GO" id="GO:0006351">
    <property type="term" value="P:DNA-templated transcription"/>
    <property type="evidence" value="ECO:0007669"/>
    <property type="project" value="InterPro"/>
</dbReference>
<protein>
    <submittedName>
        <fullName evidence="3">Fungal specific transcription factor</fullName>
    </submittedName>
</protein>
<organism evidence="3 4">
    <name type="scientific">Colletotrichum tofieldiae</name>
    <dbReference type="NCBI Taxonomy" id="708197"/>
    <lineage>
        <taxon>Eukaryota</taxon>
        <taxon>Fungi</taxon>
        <taxon>Dikarya</taxon>
        <taxon>Ascomycota</taxon>
        <taxon>Pezizomycotina</taxon>
        <taxon>Sordariomycetes</taxon>
        <taxon>Hypocreomycetidae</taxon>
        <taxon>Glomerellales</taxon>
        <taxon>Glomerellaceae</taxon>
        <taxon>Colletotrichum</taxon>
        <taxon>Colletotrichum spaethianum species complex</taxon>
    </lineage>
</organism>
<gene>
    <name evidence="3" type="ORF">CT0861_08005</name>
</gene>
<keyword evidence="4" id="KW-1185">Reference proteome</keyword>
<dbReference type="PANTHER" id="PTHR46910:SF5">
    <property type="entry name" value="ZN(II)2CYS6 TRANSCRIPTION FACTOR (EUROFUNG)"/>
    <property type="match status" value="1"/>
</dbReference>
<evidence type="ECO:0000313" key="4">
    <source>
        <dbReference type="Proteomes" id="UP000076552"/>
    </source>
</evidence>
<evidence type="ECO:0000313" key="3">
    <source>
        <dbReference type="EMBL" id="KZL76750.1"/>
    </source>
</evidence>
<keyword evidence="1" id="KW-0539">Nucleus</keyword>
<name>A0A166XMQ8_9PEZI</name>
<reference evidence="3 4" key="1">
    <citation type="submission" date="2015-06" db="EMBL/GenBank/DDBJ databases">
        <title>Survival trade-offs in plant roots during colonization by closely related pathogenic and mutualistic fungi.</title>
        <authorList>
            <person name="Hacquard S."/>
            <person name="Kracher B."/>
            <person name="Hiruma K."/>
            <person name="Weinman A."/>
            <person name="Muench P."/>
            <person name="Garrido Oter R."/>
            <person name="Ver Loren van Themaat E."/>
            <person name="Dallerey J.-F."/>
            <person name="Damm U."/>
            <person name="Henrissat B."/>
            <person name="Lespinet O."/>
            <person name="Thon M."/>
            <person name="Kemen E."/>
            <person name="McHardy A.C."/>
            <person name="Schulze-Lefert P."/>
            <person name="O'Connell R.J."/>
        </authorList>
    </citation>
    <scope>NUCLEOTIDE SEQUENCE [LARGE SCALE GENOMIC DNA]</scope>
    <source>
        <strain evidence="3 4">0861</strain>
    </source>
</reference>
<dbReference type="GO" id="GO:0008270">
    <property type="term" value="F:zinc ion binding"/>
    <property type="evidence" value="ECO:0007669"/>
    <property type="project" value="InterPro"/>
</dbReference>
<dbReference type="InterPro" id="IPR007219">
    <property type="entry name" value="XnlR_reg_dom"/>
</dbReference>
<dbReference type="Proteomes" id="UP000076552">
    <property type="component" value="Unassembled WGS sequence"/>
</dbReference>
<dbReference type="EMBL" id="LFIV01000013">
    <property type="protein sequence ID" value="KZL76750.1"/>
    <property type="molecule type" value="Genomic_DNA"/>
</dbReference>
<dbReference type="GO" id="GO:0003677">
    <property type="term" value="F:DNA binding"/>
    <property type="evidence" value="ECO:0007669"/>
    <property type="project" value="InterPro"/>
</dbReference>
<dbReference type="SMART" id="SM00906">
    <property type="entry name" value="Fungal_trans"/>
    <property type="match status" value="1"/>
</dbReference>
<dbReference type="InterPro" id="IPR050987">
    <property type="entry name" value="AtrR-like"/>
</dbReference>
<dbReference type="STRING" id="708197.A0A166XMQ8"/>
<dbReference type="GO" id="GO:0003700">
    <property type="term" value="F:DNA-binding transcription factor activity"/>
    <property type="evidence" value="ECO:0007669"/>
    <property type="project" value="InterPro"/>
</dbReference>